<dbReference type="PANTHER" id="PTHR22916">
    <property type="entry name" value="GLYCOSYLTRANSFERASE"/>
    <property type="match status" value="1"/>
</dbReference>
<dbReference type="Proteomes" id="UP000605201">
    <property type="component" value="Unassembled WGS sequence"/>
</dbReference>
<reference evidence="2 3" key="1">
    <citation type="submission" date="2020-08" db="EMBL/GenBank/DDBJ databases">
        <title>Bridging the membrane lipid divide: bacteria of the FCB group superphylum have the potential to synthesize archaeal ether lipids.</title>
        <authorList>
            <person name="Villanueva L."/>
            <person name="Von Meijenfeldt F.A.B."/>
            <person name="Westbye A.B."/>
            <person name="Yadav S."/>
            <person name="Hopmans E.C."/>
            <person name="Dutilh B.E."/>
            <person name="Sinninghe Damste J.S."/>
        </authorList>
    </citation>
    <scope>NUCLEOTIDE SEQUENCE [LARGE SCALE GENOMIC DNA]</scope>
    <source>
        <strain evidence="2">NIOZ-UU17</strain>
    </source>
</reference>
<dbReference type="InterPro" id="IPR029044">
    <property type="entry name" value="Nucleotide-diphossugar_trans"/>
</dbReference>
<dbReference type="AlphaFoldDB" id="A0A8J6NTL4"/>
<dbReference type="Gene3D" id="3.90.550.10">
    <property type="entry name" value="Spore Coat Polysaccharide Biosynthesis Protein SpsA, Chain A"/>
    <property type="match status" value="1"/>
</dbReference>
<name>A0A8J6NTL4_9BACT</name>
<organism evidence="2 3">
    <name type="scientific">Candidatus Desulfatibia vada</name>
    <dbReference type="NCBI Taxonomy" id="2841696"/>
    <lineage>
        <taxon>Bacteria</taxon>
        <taxon>Pseudomonadati</taxon>
        <taxon>Thermodesulfobacteriota</taxon>
        <taxon>Desulfobacteria</taxon>
        <taxon>Desulfobacterales</taxon>
        <taxon>Desulfobacterales incertae sedis</taxon>
        <taxon>Candidatus Desulfatibia</taxon>
    </lineage>
</organism>
<dbReference type="Pfam" id="PF00535">
    <property type="entry name" value="Glycos_transf_2"/>
    <property type="match status" value="1"/>
</dbReference>
<gene>
    <name evidence="2" type="ORF">H8D96_13470</name>
</gene>
<feature type="non-terminal residue" evidence="2">
    <location>
        <position position="59"/>
    </location>
</feature>
<dbReference type="InterPro" id="IPR001173">
    <property type="entry name" value="Glyco_trans_2-like"/>
</dbReference>
<comment type="caution">
    <text evidence="2">The sequence shown here is derived from an EMBL/GenBank/DDBJ whole genome shotgun (WGS) entry which is preliminary data.</text>
</comment>
<feature type="domain" description="Glycosyltransferase 2-like" evidence="1">
    <location>
        <begin position="15"/>
        <end position="58"/>
    </location>
</feature>
<evidence type="ECO:0000313" key="3">
    <source>
        <dbReference type="Proteomes" id="UP000605201"/>
    </source>
</evidence>
<accession>A0A8J6NTL4</accession>
<proteinExistence type="predicted"/>
<evidence type="ECO:0000259" key="1">
    <source>
        <dbReference type="Pfam" id="PF00535"/>
    </source>
</evidence>
<dbReference type="GO" id="GO:0016758">
    <property type="term" value="F:hexosyltransferase activity"/>
    <property type="evidence" value="ECO:0007669"/>
    <property type="project" value="UniProtKB-ARBA"/>
</dbReference>
<sequence>MESYSPIETNRPLFSIVIAVLNGAGTLNRCMESIIHQSNTQWELIVMDGGSIDGSVSVI</sequence>
<dbReference type="SUPFAM" id="SSF53448">
    <property type="entry name" value="Nucleotide-diphospho-sugar transferases"/>
    <property type="match status" value="1"/>
</dbReference>
<dbReference type="PANTHER" id="PTHR22916:SF3">
    <property type="entry name" value="UDP-GLCNAC:BETAGAL BETA-1,3-N-ACETYLGLUCOSAMINYLTRANSFERASE-LIKE PROTEIN 1"/>
    <property type="match status" value="1"/>
</dbReference>
<protein>
    <submittedName>
        <fullName evidence="2">Glycosyltransferase</fullName>
    </submittedName>
</protein>
<dbReference type="EMBL" id="JACNIG010000254">
    <property type="protein sequence ID" value="MBC8432914.1"/>
    <property type="molecule type" value="Genomic_DNA"/>
</dbReference>
<evidence type="ECO:0000313" key="2">
    <source>
        <dbReference type="EMBL" id="MBC8432914.1"/>
    </source>
</evidence>